<evidence type="ECO:0000256" key="1">
    <source>
        <dbReference type="SAM" id="MobiDB-lite"/>
    </source>
</evidence>
<feature type="region of interest" description="Disordered" evidence="1">
    <location>
        <begin position="31"/>
        <end position="54"/>
    </location>
</feature>
<sequence length="88" mass="10109">MLDALKENLADIRKELEKKLIQTFVASQSHATSENRKKMMDQMEKEKMNGLKSTSSSYLSSFKTSAKGQWVKQAEQTFKQTTEQFADL</sequence>
<reference evidence="3" key="1">
    <citation type="submission" date="2017-05" db="EMBL/GenBank/DDBJ databases">
        <title>The Genome Sequence of Enterococcus sp. 4G2_DIV0659.</title>
        <authorList>
            <consortium name="The Broad Institute Genomics Platform"/>
            <consortium name="The Broad Institute Genomic Center for Infectious Diseases"/>
            <person name="Earl A."/>
            <person name="Manson A."/>
            <person name="Schwartman J."/>
            <person name="Gilmore M."/>
            <person name="Abouelleil A."/>
            <person name="Cao P."/>
            <person name="Chapman S."/>
            <person name="Cusick C."/>
            <person name="Shea T."/>
            <person name="Young S."/>
            <person name="Neafsey D."/>
            <person name="Nusbaum C."/>
            <person name="Birren B."/>
        </authorList>
    </citation>
    <scope>NUCLEOTIDE SEQUENCE [LARGE SCALE GENOMIC DNA]</scope>
    <source>
        <strain evidence="3">4G2_DIV0659</strain>
    </source>
</reference>
<keyword evidence="4" id="KW-1185">Reference proteome</keyword>
<dbReference type="OrthoDB" id="2193385at2"/>
<dbReference type="AlphaFoldDB" id="A0A242CJU0"/>
<name>A0A242CJU0_9ENTE</name>
<dbReference type="Proteomes" id="UP000195139">
    <property type="component" value="Unassembled WGS sequence"/>
</dbReference>
<accession>A0A242CJU0</accession>
<evidence type="ECO:0008006" key="5">
    <source>
        <dbReference type="Google" id="ProtNLM"/>
    </source>
</evidence>
<evidence type="ECO:0000313" key="2">
    <source>
        <dbReference type="EMBL" id="MEI5995248.1"/>
    </source>
</evidence>
<reference evidence="2 4" key="2">
    <citation type="submission" date="2018-07" db="EMBL/GenBank/DDBJ databases">
        <title>The Genome Sequence of Enterococcus sp. DIV0659b.</title>
        <authorList>
            <consortium name="The Broad Institute Genomics Platform"/>
            <consortium name="The Broad Institute Genomic Center for Infectious Diseases"/>
            <person name="Earl A."/>
            <person name="Manson A."/>
            <person name="Schwartman J."/>
            <person name="Gilmore M."/>
            <person name="Abouelleil A."/>
            <person name="Cao P."/>
            <person name="Chapman S."/>
            <person name="Cusick C."/>
            <person name="Shea T."/>
            <person name="Young S."/>
            <person name="Neafsey D."/>
            <person name="Nusbaum C."/>
            <person name="Birren B."/>
        </authorList>
    </citation>
    <scope>NUCLEOTIDE SEQUENCE [LARGE SCALE GENOMIC DNA]</scope>
    <source>
        <strain evidence="2 4">4G2_DIV0659</strain>
    </source>
</reference>
<protein>
    <recommendedName>
        <fullName evidence="5">LXG domain-containing protein</fullName>
    </recommendedName>
</protein>
<organism evidence="3">
    <name type="scientific">Candidatus Enterococcus mansonii</name>
    <dbReference type="NCBI Taxonomy" id="1834181"/>
    <lineage>
        <taxon>Bacteria</taxon>
        <taxon>Bacillati</taxon>
        <taxon>Bacillota</taxon>
        <taxon>Bacilli</taxon>
        <taxon>Lactobacillales</taxon>
        <taxon>Enterococcaceae</taxon>
        <taxon>Enterococcus</taxon>
    </lineage>
</organism>
<dbReference type="EMBL" id="NGLE01000001">
    <property type="protein sequence ID" value="OTO10052.1"/>
    <property type="molecule type" value="Genomic_DNA"/>
</dbReference>
<evidence type="ECO:0000313" key="3">
    <source>
        <dbReference type="EMBL" id="OTO10052.1"/>
    </source>
</evidence>
<comment type="caution">
    <text evidence="3">The sequence shown here is derived from an EMBL/GenBank/DDBJ whole genome shotgun (WGS) entry which is preliminary data.</text>
</comment>
<feature type="compositionally biased region" description="Basic and acidic residues" evidence="1">
    <location>
        <begin position="33"/>
        <end position="49"/>
    </location>
</feature>
<dbReference type="RefSeq" id="WP_086329663.1">
    <property type="nucleotide sequence ID" value="NZ_NGLE02000001.1"/>
</dbReference>
<dbReference type="STRING" id="1834181.A5880_000735"/>
<proteinExistence type="predicted"/>
<evidence type="ECO:0000313" key="4">
    <source>
        <dbReference type="Proteomes" id="UP000195139"/>
    </source>
</evidence>
<gene>
    <name evidence="3" type="ORF">A5880_000735</name>
    <name evidence="2" type="ORF">A5880_002838</name>
</gene>
<dbReference type="EMBL" id="NGLE02000001">
    <property type="protein sequence ID" value="MEI5995248.1"/>
    <property type="molecule type" value="Genomic_DNA"/>
</dbReference>